<dbReference type="Pfam" id="PF08281">
    <property type="entry name" value="Sigma70_r4_2"/>
    <property type="match status" value="1"/>
</dbReference>
<dbReference type="NCBIfam" id="TIGR02937">
    <property type="entry name" value="sigma70-ECF"/>
    <property type="match status" value="1"/>
</dbReference>
<evidence type="ECO:0000256" key="2">
    <source>
        <dbReference type="ARBA" id="ARBA00023015"/>
    </source>
</evidence>
<keyword evidence="4" id="KW-0804">Transcription</keyword>
<keyword evidence="8" id="KW-1185">Reference proteome</keyword>
<feature type="domain" description="RNA polymerase sigma-70 region 2" evidence="5">
    <location>
        <begin position="16"/>
        <end position="80"/>
    </location>
</feature>
<gene>
    <name evidence="7" type="ORF">PQJ73_18330</name>
</gene>
<name>A0ABT5JD74_RHOTP</name>
<evidence type="ECO:0000256" key="3">
    <source>
        <dbReference type="ARBA" id="ARBA00023082"/>
    </source>
</evidence>
<dbReference type="EMBL" id="JAQQLI010000030">
    <property type="protein sequence ID" value="MDC7787650.1"/>
    <property type="molecule type" value="Genomic_DNA"/>
</dbReference>
<organism evidence="7 8">
    <name type="scientific">Rhodoplanes tepidamans</name>
    <name type="common">Rhodoplanes cryptolactis</name>
    <dbReference type="NCBI Taxonomy" id="200616"/>
    <lineage>
        <taxon>Bacteria</taxon>
        <taxon>Pseudomonadati</taxon>
        <taxon>Pseudomonadota</taxon>
        <taxon>Alphaproteobacteria</taxon>
        <taxon>Hyphomicrobiales</taxon>
        <taxon>Nitrobacteraceae</taxon>
        <taxon>Rhodoplanes</taxon>
    </lineage>
</organism>
<dbReference type="Proteomes" id="UP001165652">
    <property type="component" value="Unassembled WGS sequence"/>
</dbReference>
<sequence length="172" mass="19394">MEKRPAVARLLEAFASERARLEALVDRRLRSAATTADVMQESWLKLAGLAGDVSVDNPGAFVRSVARNAATDHLRKERRRSVIDEEVRDLLWDGADAHSPERIMIGRQALAAFAEALAGLPPQSRRIFLMNRFEGKSHREIARELGISEPAVYYHVRRVLEHLAVLREHLPD</sequence>
<dbReference type="InterPro" id="IPR039425">
    <property type="entry name" value="RNA_pol_sigma-70-like"/>
</dbReference>
<dbReference type="PANTHER" id="PTHR43133">
    <property type="entry name" value="RNA POLYMERASE ECF-TYPE SIGMA FACTO"/>
    <property type="match status" value="1"/>
</dbReference>
<evidence type="ECO:0000256" key="1">
    <source>
        <dbReference type="ARBA" id="ARBA00010641"/>
    </source>
</evidence>
<keyword evidence="3" id="KW-0731">Sigma factor</keyword>
<dbReference type="SUPFAM" id="SSF88659">
    <property type="entry name" value="Sigma3 and sigma4 domains of RNA polymerase sigma factors"/>
    <property type="match status" value="1"/>
</dbReference>
<dbReference type="InterPro" id="IPR014284">
    <property type="entry name" value="RNA_pol_sigma-70_dom"/>
</dbReference>
<reference evidence="7" key="1">
    <citation type="journal article" date="2023" name="Microbiol Resour">
        <title>Genome Sequences of Rhodoplanes serenus and Two Thermotolerant Strains, Rhodoplanes tepidamans and 'Rhodoplanes cryptolactis,' Further Refine the Genus.</title>
        <authorList>
            <person name="Rayyan A.A."/>
            <person name="Kyndt J.A."/>
        </authorList>
    </citation>
    <scope>NUCLEOTIDE SEQUENCE</scope>
    <source>
        <strain evidence="7">DSM 9987</strain>
    </source>
</reference>
<dbReference type="InterPro" id="IPR007627">
    <property type="entry name" value="RNA_pol_sigma70_r2"/>
</dbReference>
<evidence type="ECO:0000259" key="6">
    <source>
        <dbReference type="Pfam" id="PF08281"/>
    </source>
</evidence>
<dbReference type="RefSeq" id="WP_272778489.1">
    <property type="nucleotide sequence ID" value="NZ_JAQQLI010000030.1"/>
</dbReference>
<keyword evidence="2" id="KW-0805">Transcription regulation</keyword>
<comment type="caution">
    <text evidence="7">The sequence shown here is derived from an EMBL/GenBank/DDBJ whole genome shotgun (WGS) entry which is preliminary data.</text>
</comment>
<dbReference type="Pfam" id="PF04542">
    <property type="entry name" value="Sigma70_r2"/>
    <property type="match status" value="1"/>
</dbReference>
<evidence type="ECO:0000259" key="5">
    <source>
        <dbReference type="Pfam" id="PF04542"/>
    </source>
</evidence>
<dbReference type="Gene3D" id="1.10.10.10">
    <property type="entry name" value="Winged helix-like DNA-binding domain superfamily/Winged helix DNA-binding domain"/>
    <property type="match status" value="1"/>
</dbReference>
<dbReference type="PANTHER" id="PTHR43133:SF63">
    <property type="entry name" value="RNA POLYMERASE SIGMA FACTOR FECI-RELATED"/>
    <property type="match status" value="1"/>
</dbReference>
<dbReference type="InterPro" id="IPR013325">
    <property type="entry name" value="RNA_pol_sigma_r2"/>
</dbReference>
<dbReference type="Gene3D" id="1.10.1740.10">
    <property type="match status" value="1"/>
</dbReference>
<dbReference type="InterPro" id="IPR013324">
    <property type="entry name" value="RNA_pol_sigma_r3/r4-like"/>
</dbReference>
<protein>
    <submittedName>
        <fullName evidence="7">RNA polymerase sigma factor</fullName>
    </submittedName>
</protein>
<evidence type="ECO:0000256" key="4">
    <source>
        <dbReference type="ARBA" id="ARBA00023163"/>
    </source>
</evidence>
<proteinExistence type="inferred from homology"/>
<dbReference type="InterPro" id="IPR036388">
    <property type="entry name" value="WH-like_DNA-bd_sf"/>
</dbReference>
<feature type="domain" description="RNA polymerase sigma factor 70 region 4 type 2" evidence="6">
    <location>
        <begin position="112"/>
        <end position="163"/>
    </location>
</feature>
<accession>A0ABT5JD74</accession>
<dbReference type="SUPFAM" id="SSF88946">
    <property type="entry name" value="Sigma2 domain of RNA polymerase sigma factors"/>
    <property type="match status" value="1"/>
</dbReference>
<evidence type="ECO:0000313" key="8">
    <source>
        <dbReference type="Proteomes" id="UP001165652"/>
    </source>
</evidence>
<evidence type="ECO:0000313" key="7">
    <source>
        <dbReference type="EMBL" id="MDC7787650.1"/>
    </source>
</evidence>
<reference evidence="7" key="2">
    <citation type="submission" date="2023-02" db="EMBL/GenBank/DDBJ databases">
        <authorList>
            <person name="Rayyan A."/>
            <person name="Meyer T."/>
            <person name="Kyndt J.A."/>
        </authorList>
    </citation>
    <scope>NUCLEOTIDE SEQUENCE</scope>
    <source>
        <strain evidence="7">DSM 9987</strain>
    </source>
</reference>
<dbReference type="InterPro" id="IPR013249">
    <property type="entry name" value="RNA_pol_sigma70_r4_t2"/>
</dbReference>
<comment type="similarity">
    <text evidence="1">Belongs to the sigma-70 factor family. ECF subfamily.</text>
</comment>